<dbReference type="AlphaFoldDB" id="A0A0V0GKB4"/>
<proteinExistence type="predicted"/>
<organism evidence="1">
    <name type="scientific">Solanum chacoense</name>
    <name type="common">Chaco potato</name>
    <dbReference type="NCBI Taxonomy" id="4108"/>
    <lineage>
        <taxon>Eukaryota</taxon>
        <taxon>Viridiplantae</taxon>
        <taxon>Streptophyta</taxon>
        <taxon>Embryophyta</taxon>
        <taxon>Tracheophyta</taxon>
        <taxon>Spermatophyta</taxon>
        <taxon>Magnoliopsida</taxon>
        <taxon>eudicotyledons</taxon>
        <taxon>Gunneridae</taxon>
        <taxon>Pentapetalae</taxon>
        <taxon>asterids</taxon>
        <taxon>lamiids</taxon>
        <taxon>Solanales</taxon>
        <taxon>Solanaceae</taxon>
        <taxon>Solanoideae</taxon>
        <taxon>Solaneae</taxon>
        <taxon>Solanum</taxon>
    </lineage>
</organism>
<feature type="non-terminal residue" evidence="1">
    <location>
        <position position="1"/>
    </location>
</feature>
<accession>A0A0V0GKB4</accession>
<evidence type="ECO:0000313" key="1">
    <source>
        <dbReference type="EMBL" id="JAP08199.1"/>
    </source>
</evidence>
<name>A0A0V0GKB4_SOLCH</name>
<reference evidence="1" key="1">
    <citation type="submission" date="2015-12" db="EMBL/GenBank/DDBJ databases">
        <title>Gene expression during late stages of embryo sac development: a critical building block for successful pollen-pistil interactions.</title>
        <authorList>
            <person name="Liu Y."/>
            <person name="Joly V."/>
            <person name="Sabar M."/>
            <person name="Matton D.P."/>
        </authorList>
    </citation>
    <scope>NUCLEOTIDE SEQUENCE</scope>
</reference>
<sequence length="97" mass="10908">LGHLVCVSKLEIVPSTWCIIGHHVRVVSTCWECHGGESPLSSIMSVFEHLKSNVSSSSVGDHKPRFILLLLHYYVYGLFYVCYDKGCEWMCGEVMAT</sequence>
<dbReference type="EMBL" id="GEDG01037325">
    <property type="protein sequence ID" value="JAP08199.1"/>
    <property type="molecule type" value="Transcribed_RNA"/>
</dbReference>
<protein>
    <submittedName>
        <fullName evidence="1">Putative ovule protein</fullName>
    </submittedName>
</protein>